<accession>A0ACC3YMS9</accession>
<keyword evidence="2" id="KW-1185">Reference proteome</keyword>
<organism evidence="1 2">
    <name type="scientific">Colletotrichum truncatum</name>
    <name type="common">Anthracnose fungus</name>
    <name type="synonym">Colletotrichum capsici</name>
    <dbReference type="NCBI Taxonomy" id="5467"/>
    <lineage>
        <taxon>Eukaryota</taxon>
        <taxon>Fungi</taxon>
        <taxon>Dikarya</taxon>
        <taxon>Ascomycota</taxon>
        <taxon>Pezizomycotina</taxon>
        <taxon>Sordariomycetes</taxon>
        <taxon>Hypocreomycetidae</taxon>
        <taxon>Glomerellales</taxon>
        <taxon>Glomerellaceae</taxon>
        <taxon>Colletotrichum</taxon>
        <taxon>Colletotrichum truncatum species complex</taxon>
    </lineage>
</organism>
<name>A0ACC3YMS9_COLTU</name>
<reference evidence="1 2" key="1">
    <citation type="journal article" date="2020" name="Phytopathology">
        <title>Genome Sequence Resources of Colletotrichum truncatum, C. plurivorum, C. musicola, and C. sojae: Four Species Pathogenic to Soybean (Glycine max).</title>
        <authorList>
            <person name="Rogerio F."/>
            <person name="Boufleur T.R."/>
            <person name="Ciampi-Guillardi M."/>
            <person name="Sukno S.A."/>
            <person name="Thon M.R."/>
            <person name="Massola Junior N.S."/>
            <person name="Baroncelli R."/>
        </authorList>
    </citation>
    <scope>NUCLEOTIDE SEQUENCE [LARGE SCALE GENOMIC DNA]</scope>
    <source>
        <strain evidence="1 2">CMES1059</strain>
    </source>
</reference>
<evidence type="ECO:0000313" key="2">
    <source>
        <dbReference type="Proteomes" id="UP000805649"/>
    </source>
</evidence>
<sequence length="510" mass="56428">MLRQVVTKLQQAGAVCHFTAEQVLPQRYTLFDLANDLPKCQSLPPQHVTAGLSLCLTQADSIERVSNDDEAVTRITSHVAEFLGCTPGDIPLPDSSPNHIALVEGILGVLRILALDFSAVIDDATLLSAIAYTDSGAIWSTENVAFIAKELLDNALISDRKYDFIKSVLLEDFIRPIFSQFSSDRLTSSGRKSHYGGKSDHDHGSQHVSIGSVEMTPWKNTQLHAVTVFAWAVEQSYELLIEKCWPLYTPVLLALLDETDTTCKARGLNILQDFLARCPVNILRETGLGEIFEQSVFPSLLSLPTLTAEDEAVQLLDPAYNALIRLANAQFPEAGARPQRNRLLIKILREGLLTGYWHASEYVRIVELLARQVASVVQHLGAFTVPHLRELLTMSTNILTDPFFVSCPSCIQTTSHTLSVIMLNCWPRVMQPTHSGELLRAISICWLNLRDEESRAPDRKEIQEALAAISSLVPILSSIFDSANLSLQQQFSRLSAAEPKLVDLFGCSKI</sequence>
<dbReference type="Proteomes" id="UP000805649">
    <property type="component" value="Unassembled WGS sequence"/>
</dbReference>
<protein>
    <submittedName>
        <fullName evidence="1">Poly polymerase protein</fullName>
    </submittedName>
</protein>
<evidence type="ECO:0000313" key="1">
    <source>
        <dbReference type="EMBL" id="KAL0933036.1"/>
    </source>
</evidence>
<proteinExistence type="predicted"/>
<comment type="caution">
    <text evidence="1">The sequence shown here is derived from an EMBL/GenBank/DDBJ whole genome shotgun (WGS) entry which is preliminary data.</text>
</comment>
<dbReference type="EMBL" id="VUJX02000008">
    <property type="protein sequence ID" value="KAL0933036.1"/>
    <property type="molecule type" value="Genomic_DNA"/>
</dbReference>
<gene>
    <name evidence="1" type="ORF">CTRU02_211999</name>
</gene>